<accession>A0A9D5KAP3</accession>
<proteinExistence type="predicted"/>
<evidence type="ECO:0000313" key="2">
    <source>
        <dbReference type="Proteomes" id="UP000630660"/>
    </source>
</evidence>
<organism evidence="1 2">
    <name type="scientific">candidate division WOR-3 bacterium</name>
    <dbReference type="NCBI Taxonomy" id="2052148"/>
    <lineage>
        <taxon>Bacteria</taxon>
        <taxon>Bacteria division WOR-3</taxon>
    </lineage>
</organism>
<dbReference type="Proteomes" id="UP000630660">
    <property type="component" value="Unassembled WGS sequence"/>
</dbReference>
<dbReference type="AlphaFoldDB" id="A0A9D5KAP3"/>
<sequence length="319" mass="36311">MKFPREKLVLFSLRAEFVDLQNLLNFSKKHRAFKRSFYITINYPDSFDILLVRQGELSKIIRIAAAENKPPKEVNLKDVGEKTKHTDSSIVNMGFVDDQLLAMINADLEDQNVVRETDPSDFAPAELLKELSTQQFSGILSVRRRSEKSYALVNEGEFALVYLASGGRNKDDFIKYLNQGKDEISVKILREIPEDASYATSAQVELLVTSTNRVLEEFSAILGRNIVKKITEISLKGVTKEFDFFNSFKITDEARIEGEPKVDTDSLTRGFASFFNMLTDSLSTISGGRHIAVLKKALQDYRFALNNLKFFEFVKEQIF</sequence>
<comment type="caution">
    <text evidence="1">The sequence shown here is derived from an EMBL/GenBank/DDBJ whole genome shotgun (WGS) entry which is preliminary data.</text>
</comment>
<reference evidence="1" key="1">
    <citation type="submission" date="2019-11" db="EMBL/GenBank/DDBJ databases">
        <title>Microbial mats filling the niche in hypersaline microbial mats.</title>
        <authorList>
            <person name="Wong H.L."/>
            <person name="Macleod F.I."/>
            <person name="White R.A. III"/>
            <person name="Burns B.P."/>
        </authorList>
    </citation>
    <scope>NUCLEOTIDE SEQUENCE</scope>
    <source>
        <strain evidence="1">Bin_327</strain>
    </source>
</reference>
<evidence type="ECO:0000313" key="1">
    <source>
        <dbReference type="EMBL" id="MBD3364729.1"/>
    </source>
</evidence>
<protein>
    <submittedName>
        <fullName evidence="1">Uncharacterized protein</fullName>
    </submittedName>
</protein>
<name>A0A9D5KAP3_UNCW3</name>
<gene>
    <name evidence="1" type="ORF">GF359_05890</name>
</gene>
<dbReference type="EMBL" id="WJKJ01000190">
    <property type="protein sequence ID" value="MBD3364729.1"/>
    <property type="molecule type" value="Genomic_DNA"/>
</dbReference>